<organism evidence="8 9">
    <name type="scientific">Limihaloglobus sulfuriphilus</name>
    <dbReference type="NCBI Taxonomy" id="1851148"/>
    <lineage>
        <taxon>Bacteria</taxon>
        <taxon>Pseudomonadati</taxon>
        <taxon>Planctomycetota</taxon>
        <taxon>Phycisphaerae</taxon>
        <taxon>Sedimentisphaerales</taxon>
        <taxon>Sedimentisphaeraceae</taxon>
        <taxon>Limihaloglobus</taxon>
    </lineage>
</organism>
<comment type="subcellular location">
    <subcellularLocation>
        <location evidence="1">Cell membrane</location>
        <topology evidence="1">Multi-pass membrane protein</topology>
    </subcellularLocation>
</comment>
<proteinExistence type="inferred from homology"/>
<gene>
    <name evidence="8" type="primary">chrA1</name>
    <name evidence="8" type="ORF">SMSP2_02288</name>
</gene>
<feature type="transmembrane region" description="Helical" evidence="7">
    <location>
        <begin position="109"/>
        <end position="129"/>
    </location>
</feature>
<evidence type="ECO:0000256" key="4">
    <source>
        <dbReference type="ARBA" id="ARBA00022692"/>
    </source>
</evidence>
<accession>A0A1Q2MGY2</accession>
<dbReference type="GO" id="GO:0015109">
    <property type="term" value="F:chromate transmembrane transporter activity"/>
    <property type="evidence" value="ECO:0007669"/>
    <property type="project" value="InterPro"/>
</dbReference>
<evidence type="ECO:0000313" key="8">
    <source>
        <dbReference type="EMBL" id="AQQ71909.1"/>
    </source>
</evidence>
<dbReference type="Pfam" id="PF02417">
    <property type="entry name" value="Chromate_transp"/>
    <property type="match status" value="1"/>
</dbReference>
<evidence type="ECO:0000256" key="3">
    <source>
        <dbReference type="ARBA" id="ARBA00022475"/>
    </source>
</evidence>
<dbReference type="STRING" id="1851148.SMSP2_02288"/>
<evidence type="ECO:0000256" key="5">
    <source>
        <dbReference type="ARBA" id="ARBA00022989"/>
    </source>
</evidence>
<protein>
    <submittedName>
        <fullName evidence="8">Chromate transport protein</fullName>
    </submittedName>
</protein>
<keyword evidence="6 7" id="KW-0472">Membrane</keyword>
<dbReference type="KEGG" id="pbas:SMSP2_02288"/>
<evidence type="ECO:0000256" key="7">
    <source>
        <dbReference type="SAM" id="Phobius"/>
    </source>
</evidence>
<dbReference type="Proteomes" id="UP000188181">
    <property type="component" value="Chromosome"/>
</dbReference>
<comment type="similarity">
    <text evidence="2">Belongs to the chromate ion transporter (CHR) (TC 2.A.51) family.</text>
</comment>
<reference evidence="9" key="1">
    <citation type="submission" date="2017-02" db="EMBL/GenBank/DDBJ databases">
        <title>Comparative genomics and description of representatives of a novel lineage of planctomycetes thriving in anoxic sediments.</title>
        <authorList>
            <person name="Spring S."/>
            <person name="Bunk B."/>
            <person name="Sproer C."/>
        </authorList>
    </citation>
    <scope>NUCLEOTIDE SEQUENCE [LARGE SCALE GENOMIC DNA]</scope>
    <source>
        <strain evidence="9">SM-Chi-D1</strain>
    </source>
</reference>
<keyword evidence="5 7" id="KW-1133">Transmembrane helix</keyword>
<keyword evidence="3" id="KW-1003">Cell membrane</keyword>
<evidence type="ECO:0000256" key="2">
    <source>
        <dbReference type="ARBA" id="ARBA00005262"/>
    </source>
</evidence>
<evidence type="ECO:0000256" key="1">
    <source>
        <dbReference type="ARBA" id="ARBA00004651"/>
    </source>
</evidence>
<keyword evidence="4 7" id="KW-0812">Transmembrane</keyword>
<feature type="transmembrane region" description="Helical" evidence="7">
    <location>
        <begin position="76"/>
        <end position="97"/>
    </location>
</feature>
<evidence type="ECO:0000256" key="6">
    <source>
        <dbReference type="ARBA" id="ARBA00023136"/>
    </source>
</evidence>
<evidence type="ECO:0000313" key="9">
    <source>
        <dbReference type="Proteomes" id="UP000188181"/>
    </source>
</evidence>
<dbReference type="InterPro" id="IPR052518">
    <property type="entry name" value="CHR_Transporter"/>
</dbReference>
<keyword evidence="9" id="KW-1185">Reference proteome</keyword>
<sequence length="182" mass="19686" precursor="true">MIYIKLFMIFFKVGLFAVGGGVAAIPLMQESVVETGMIRQQDFIDMIAVSQSTPGPIGINIATYVGYRAGGVGGSLAATVGMAAPSVIIILLIAGFVKDFNSHTSIRRVMYALRPTALGLIATAAWFIFNVSVVSFNSMDSPGWFDWRRLLIFAVLAVWYYFKKTHPIIFIGAGAVLGVILL</sequence>
<name>A0A1Q2MGY2_9BACT</name>
<dbReference type="InterPro" id="IPR003370">
    <property type="entry name" value="Chromate_transpt"/>
</dbReference>
<dbReference type="GO" id="GO:0005886">
    <property type="term" value="C:plasma membrane"/>
    <property type="evidence" value="ECO:0007669"/>
    <property type="project" value="UniProtKB-SubCell"/>
</dbReference>
<dbReference type="EMBL" id="CP019646">
    <property type="protein sequence ID" value="AQQ71909.1"/>
    <property type="molecule type" value="Genomic_DNA"/>
</dbReference>
<dbReference type="AlphaFoldDB" id="A0A1Q2MGY2"/>
<dbReference type="PANTHER" id="PTHR43663">
    <property type="entry name" value="CHROMATE TRANSPORT PROTEIN-RELATED"/>
    <property type="match status" value="1"/>
</dbReference>
<dbReference type="PANTHER" id="PTHR43663:SF1">
    <property type="entry name" value="CHROMATE TRANSPORTER"/>
    <property type="match status" value="1"/>
</dbReference>
<feature type="transmembrane region" description="Helical" evidence="7">
    <location>
        <begin position="7"/>
        <end position="28"/>
    </location>
</feature>